<dbReference type="InterPro" id="IPR032710">
    <property type="entry name" value="NTF2-like_dom_sf"/>
</dbReference>
<feature type="region of interest" description="Disordered" evidence="4">
    <location>
        <begin position="381"/>
        <end position="433"/>
    </location>
</feature>
<dbReference type="Proteomes" id="UP000095280">
    <property type="component" value="Unplaced"/>
</dbReference>
<dbReference type="PANTHER" id="PTHR10693:SF20">
    <property type="entry name" value="AT27578P"/>
    <property type="match status" value="1"/>
</dbReference>
<dbReference type="InterPro" id="IPR002075">
    <property type="entry name" value="NTF2_dom"/>
</dbReference>
<feature type="compositionally biased region" description="Pro residues" evidence="4">
    <location>
        <begin position="273"/>
        <end position="285"/>
    </location>
</feature>
<dbReference type="PROSITE" id="PS50102">
    <property type="entry name" value="RRM"/>
    <property type="match status" value="1"/>
</dbReference>
<dbReference type="AlphaFoldDB" id="A0A1I8HUD5"/>
<dbReference type="WBParaSite" id="maker-uti_cns_0008133-snap-gene-0.6-mRNA-1">
    <property type="protein sequence ID" value="maker-uti_cns_0008133-snap-gene-0.6-mRNA-1"/>
    <property type="gene ID" value="maker-uti_cns_0008133-snap-gene-0.6"/>
</dbReference>
<evidence type="ECO:0000313" key="8">
    <source>
        <dbReference type="WBParaSite" id="maker-uti_cns_0008133-snap-gene-0.6-mRNA-1"/>
    </source>
</evidence>
<dbReference type="SUPFAM" id="SSF54928">
    <property type="entry name" value="RNA-binding domain, RBD"/>
    <property type="match status" value="1"/>
</dbReference>
<dbReference type="SUPFAM" id="SSF54427">
    <property type="entry name" value="NTF2-like"/>
    <property type="match status" value="1"/>
</dbReference>
<dbReference type="GO" id="GO:1990904">
    <property type="term" value="C:ribonucleoprotein complex"/>
    <property type="evidence" value="ECO:0007669"/>
    <property type="project" value="TreeGrafter"/>
</dbReference>
<dbReference type="InterPro" id="IPR000504">
    <property type="entry name" value="RRM_dom"/>
</dbReference>
<dbReference type="GO" id="GO:0010494">
    <property type="term" value="C:cytoplasmic stress granule"/>
    <property type="evidence" value="ECO:0007669"/>
    <property type="project" value="UniProtKB-SubCell"/>
</dbReference>
<dbReference type="Gene3D" id="3.10.450.50">
    <property type="match status" value="1"/>
</dbReference>
<dbReference type="Gene3D" id="3.30.70.330">
    <property type="match status" value="1"/>
</dbReference>
<dbReference type="PANTHER" id="PTHR10693">
    <property type="entry name" value="RAS GTPASE-ACTIVATING PROTEIN-BINDING PROTEIN"/>
    <property type="match status" value="1"/>
</dbReference>
<keyword evidence="7" id="KW-1185">Reference proteome</keyword>
<feature type="compositionally biased region" description="Gly residues" evidence="4">
    <location>
        <begin position="401"/>
        <end position="433"/>
    </location>
</feature>
<reference evidence="8" key="1">
    <citation type="submission" date="2016-11" db="UniProtKB">
        <authorList>
            <consortium name="WormBaseParasite"/>
        </authorList>
    </citation>
    <scope>IDENTIFICATION</scope>
</reference>
<sequence length="433" mass="45071">MVQPSAEQQQLNATDPALISRAREVGNEFVYIYYMSVNKCPWDLHRFYSSTSLFIHGGRDLPDQAQSPACGQSAIAERIASLKLFDCRTKILMVDSMPDSNGDGVLIQVCGEISNNAGPMRRFMQTFLLAPNGPKKYFVQRDIFRYQDEVFTDADADVSDVAMEPTAAAEPTVDGDATAAPPGLASPMAANGDGSIVAATGIDDAALVASGLAADQQQQPEQLQDAAASTVPKEMPAPIVSGGGGAGSSSAGAAVGVKKNFAALFGGGSVAAPQPPPPPPPPAQPAPQQQRKQAAQVPTNGQAKAEPQWGQEQDVPDNQQVFVGNIGPNISEDDLIEEFSQFGEVVSCRINSNRSRPPGSVGFGFISFADPAVARKLIDMKRHTSSHGTTLNLEEKKSSGRRGGGGGGGGGFGGRSGGGAGSYGRGGRGPSRR</sequence>
<evidence type="ECO:0000256" key="3">
    <source>
        <dbReference type="PROSITE-ProRule" id="PRU00176"/>
    </source>
</evidence>
<dbReference type="InterPro" id="IPR035979">
    <property type="entry name" value="RBD_domain_sf"/>
</dbReference>
<keyword evidence="2 3" id="KW-0694">RNA-binding</keyword>
<dbReference type="InterPro" id="IPR018222">
    <property type="entry name" value="Nuclear_transport_factor_2_euk"/>
</dbReference>
<evidence type="ECO:0000313" key="7">
    <source>
        <dbReference type="Proteomes" id="UP000095280"/>
    </source>
</evidence>
<dbReference type="InterPro" id="IPR012677">
    <property type="entry name" value="Nucleotide-bd_a/b_plait_sf"/>
</dbReference>
<evidence type="ECO:0000256" key="4">
    <source>
        <dbReference type="SAM" id="MobiDB-lite"/>
    </source>
</evidence>
<dbReference type="GO" id="GO:0003729">
    <property type="term" value="F:mRNA binding"/>
    <property type="evidence" value="ECO:0007669"/>
    <property type="project" value="TreeGrafter"/>
</dbReference>
<comment type="subcellular location">
    <subcellularLocation>
        <location evidence="1">Cytoplasm</location>
        <location evidence="1">Stress granule</location>
    </subcellularLocation>
</comment>
<proteinExistence type="predicted"/>
<evidence type="ECO:0000256" key="2">
    <source>
        <dbReference type="ARBA" id="ARBA00022884"/>
    </source>
</evidence>
<dbReference type="PROSITE" id="PS50177">
    <property type="entry name" value="NTF2_DOMAIN"/>
    <property type="match status" value="1"/>
</dbReference>
<protein>
    <submittedName>
        <fullName evidence="8">G3BP-like protein</fullName>
    </submittedName>
</protein>
<feature type="region of interest" description="Disordered" evidence="4">
    <location>
        <begin position="268"/>
        <end position="314"/>
    </location>
</feature>
<feature type="compositionally biased region" description="Low complexity" evidence="4">
    <location>
        <begin position="216"/>
        <end position="228"/>
    </location>
</feature>
<name>A0A1I8HUD5_9PLAT</name>
<dbReference type="GO" id="GO:0005829">
    <property type="term" value="C:cytosol"/>
    <property type="evidence" value="ECO:0007669"/>
    <property type="project" value="TreeGrafter"/>
</dbReference>
<dbReference type="Pfam" id="PF02136">
    <property type="entry name" value="NTF2"/>
    <property type="match status" value="1"/>
</dbReference>
<dbReference type="Pfam" id="PF00076">
    <property type="entry name" value="RRM_1"/>
    <property type="match status" value="1"/>
</dbReference>
<feature type="region of interest" description="Disordered" evidence="4">
    <location>
        <begin position="166"/>
        <end position="186"/>
    </location>
</feature>
<feature type="domain" description="RRM" evidence="5">
    <location>
        <begin position="319"/>
        <end position="398"/>
    </location>
</feature>
<feature type="compositionally biased region" description="Low complexity" evidence="4">
    <location>
        <begin position="286"/>
        <end position="298"/>
    </location>
</feature>
<evidence type="ECO:0000259" key="6">
    <source>
        <dbReference type="PROSITE" id="PS50177"/>
    </source>
</evidence>
<feature type="region of interest" description="Disordered" evidence="4">
    <location>
        <begin position="216"/>
        <end position="252"/>
    </location>
</feature>
<dbReference type="CDD" id="cd00780">
    <property type="entry name" value="NTF2"/>
    <property type="match status" value="1"/>
</dbReference>
<evidence type="ECO:0000259" key="5">
    <source>
        <dbReference type="PROSITE" id="PS50102"/>
    </source>
</evidence>
<accession>A0A1I8HUD5</accession>
<feature type="domain" description="NTF2" evidence="6">
    <location>
        <begin position="25"/>
        <end position="146"/>
    </location>
</feature>
<dbReference type="InterPro" id="IPR039539">
    <property type="entry name" value="Ras_GTPase_bind_prot"/>
</dbReference>
<evidence type="ECO:0000256" key="1">
    <source>
        <dbReference type="ARBA" id="ARBA00004210"/>
    </source>
</evidence>
<organism evidence="7 8">
    <name type="scientific">Macrostomum lignano</name>
    <dbReference type="NCBI Taxonomy" id="282301"/>
    <lineage>
        <taxon>Eukaryota</taxon>
        <taxon>Metazoa</taxon>
        <taxon>Spiralia</taxon>
        <taxon>Lophotrochozoa</taxon>
        <taxon>Platyhelminthes</taxon>
        <taxon>Rhabditophora</taxon>
        <taxon>Macrostomorpha</taxon>
        <taxon>Macrostomida</taxon>
        <taxon>Macrostomidae</taxon>
        <taxon>Macrostomum</taxon>
    </lineage>
</organism>
<dbReference type="SMART" id="SM00360">
    <property type="entry name" value="RRM"/>
    <property type="match status" value="1"/>
</dbReference>